<protein>
    <submittedName>
        <fullName evidence="3">Transposase domain-containing protein</fullName>
    </submittedName>
</protein>
<sequence>MSSRLKQGRSSCWNRVDQDHCSAGAPLDAKSVVSHEVAVAAGPFAPGHLGELTRIVPFEMVDEVLAETGRTQQRIRDLPSRVVVYLLLAGSLFPGIGWQQVWQRLTAGLEGLETAAPTAGALAQARRRVGAGLLHRLFDLLRGPAAGVTTPGAWWRGLLVCAPRPLGRHGDRPSSRRSSAGFRSWSGRDCFDTGRNCRHKKGPLRIAVLESANRAPRPAVPLVRVG</sequence>
<name>A0ABW1M5N5_9ACTN</name>
<keyword evidence="1" id="KW-1133">Transmembrane helix</keyword>
<dbReference type="Proteomes" id="UP001596242">
    <property type="component" value="Unassembled WGS sequence"/>
</dbReference>
<feature type="transmembrane region" description="Helical" evidence="1">
    <location>
        <begin position="82"/>
        <end position="102"/>
    </location>
</feature>
<comment type="caution">
    <text evidence="3">The sequence shown here is derived from an EMBL/GenBank/DDBJ whole genome shotgun (WGS) entry which is preliminary data.</text>
</comment>
<accession>A0ABW1M5N5</accession>
<feature type="domain" description="Transposase IS4 N-terminal" evidence="2">
    <location>
        <begin position="46"/>
        <end position="139"/>
    </location>
</feature>
<keyword evidence="4" id="KW-1185">Reference proteome</keyword>
<evidence type="ECO:0000259" key="2">
    <source>
        <dbReference type="Pfam" id="PF13006"/>
    </source>
</evidence>
<evidence type="ECO:0000313" key="4">
    <source>
        <dbReference type="Proteomes" id="UP001596242"/>
    </source>
</evidence>
<dbReference type="Pfam" id="PF13006">
    <property type="entry name" value="Nterm_IS4"/>
    <property type="match status" value="1"/>
</dbReference>
<dbReference type="InterPro" id="IPR024473">
    <property type="entry name" value="Transposases_IS4_N"/>
</dbReference>
<evidence type="ECO:0000313" key="3">
    <source>
        <dbReference type="EMBL" id="MFC6058918.1"/>
    </source>
</evidence>
<keyword evidence="1" id="KW-0472">Membrane</keyword>
<reference evidence="4" key="1">
    <citation type="journal article" date="2019" name="Int. J. Syst. Evol. Microbiol.">
        <title>The Global Catalogue of Microorganisms (GCM) 10K type strain sequencing project: providing services to taxonomists for standard genome sequencing and annotation.</title>
        <authorList>
            <consortium name="The Broad Institute Genomics Platform"/>
            <consortium name="The Broad Institute Genome Sequencing Center for Infectious Disease"/>
            <person name="Wu L."/>
            <person name="Ma J."/>
        </authorList>
    </citation>
    <scope>NUCLEOTIDE SEQUENCE [LARGE SCALE GENOMIC DNA]</scope>
    <source>
        <strain evidence="4">JCM 12763</strain>
    </source>
</reference>
<dbReference type="EMBL" id="JBHSPT010000066">
    <property type="protein sequence ID" value="MFC6058918.1"/>
    <property type="molecule type" value="Genomic_DNA"/>
</dbReference>
<evidence type="ECO:0000256" key="1">
    <source>
        <dbReference type="SAM" id="Phobius"/>
    </source>
</evidence>
<gene>
    <name evidence="3" type="ORF">ACFP50_26860</name>
</gene>
<proteinExistence type="predicted"/>
<dbReference type="RefSeq" id="WP_386402120.1">
    <property type="nucleotide sequence ID" value="NZ_JBHSPT010000066.1"/>
</dbReference>
<keyword evidence="1" id="KW-0812">Transmembrane</keyword>
<organism evidence="3 4">
    <name type="scientific">Streptomyces pratens</name>
    <dbReference type="NCBI Taxonomy" id="887456"/>
    <lineage>
        <taxon>Bacteria</taxon>
        <taxon>Bacillati</taxon>
        <taxon>Actinomycetota</taxon>
        <taxon>Actinomycetes</taxon>
        <taxon>Kitasatosporales</taxon>
        <taxon>Streptomycetaceae</taxon>
        <taxon>Streptomyces</taxon>
    </lineage>
</organism>